<dbReference type="Pfam" id="PF24855">
    <property type="entry name" value="DUF7729"/>
    <property type="match status" value="1"/>
</dbReference>
<comment type="caution">
    <text evidence="2">The sequence shown here is derived from an EMBL/GenBank/DDBJ whole genome shotgun (WGS) entry which is preliminary data.</text>
</comment>
<feature type="domain" description="DUF7729" evidence="1">
    <location>
        <begin position="2"/>
        <end position="173"/>
    </location>
</feature>
<dbReference type="PANTHER" id="PTHR34862:SF1">
    <property type="entry name" value="SPARK DOMAIN-CONTAINING PROTEIN"/>
    <property type="match status" value="1"/>
</dbReference>
<organism evidence="2 3">
    <name type="scientific">Racocetra fulgida</name>
    <dbReference type="NCBI Taxonomy" id="60492"/>
    <lineage>
        <taxon>Eukaryota</taxon>
        <taxon>Fungi</taxon>
        <taxon>Fungi incertae sedis</taxon>
        <taxon>Mucoromycota</taxon>
        <taxon>Glomeromycotina</taxon>
        <taxon>Glomeromycetes</taxon>
        <taxon>Diversisporales</taxon>
        <taxon>Gigasporaceae</taxon>
        <taxon>Racocetra</taxon>
    </lineage>
</organism>
<dbReference type="OrthoDB" id="2536450at2759"/>
<reference evidence="2" key="1">
    <citation type="submission" date="2021-06" db="EMBL/GenBank/DDBJ databases">
        <authorList>
            <person name="Kallberg Y."/>
            <person name="Tangrot J."/>
            <person name="Rosling A."/>
        </authorList>
    </citation>
    <scope>NUCLEOTIDE SEQUENCE</scope>
    <source>
        <strain evidence="2">IN212</strain>
    </source>
</reference>
<name>A0A9N9I8W1_9GLOM</name>
<dbReference type="Proteomes" id="UP000789396">
    <property type="component" value="Unassembled WGS sequence"/>
</dbReference>
<keyword evidence="3" id="KW-1185">Reference proteome</keyword>
<feature type="non-terminal residue" evidence="2">
    <location>
        <position position="205"/>
    </location>
</feature>
<sequence>SSELNSCFPYNELSSQIDSFMNVQDLSGIENKIISVEDSICKLPKCSDSLISNFNSTFHSKCSTDIAAQSNDALTISALIYEYSPLRDTLCFKNSTGGYCVIETLENVLKEGGNYQNISSQTICTTCNKAIANTWVNYMKSHPPPPELSSQFSVAISSINTESNKTCGPSFLDGNVPLAANSNSKSNNGATIFNMNFAMLTASIL</sequence>
<evidence type="ECO:0000259" key="1">
    <source>
        <dbReference type="Pfam" id="PF24855"/>
    </source>
</evidence>
<protein>
    <submittedName>
        <fullName evidence="2">17071_t:CDS:1</fullName>
    </submittedName>
</protein>
<evidence type="ECO:0000313" key="3">
    <source>
        <dbReference type="Proteomes" id="UP000789396"/>
    </source>
</evidence>
<accession>A0A9N9I8W1</accession>
<gene>
    <name evidence="2" type="ORF">RFULGI_LOCUS11831</name>
</gene>
<dbReference type="AlphaFoldDB" id="A0A9N9I8W1"/>
<dbReference type="InterPro" id="IPR056146">
    <property type="entry name" value="DUF7729"/>
</dbReference>
<dbReference type="EMBL" id="CAJVPZ010026809">
    <property type="protein sequence ID" value="CAG8726725.1"/>
    <property type="molecule type" value="Genomic_DNA"/>
</dbReference>
<feature type="non-terminal residue" evidence="2">
    <location>
        <position position="1"/>
    </location>
</feature>
<dbReference type="PANTHER" id="PTHR34862">
    <property type="entry name" value="SPARK DOMAIN-CONTAINING PROTEIN"/>
    <property type="match status" value="1"/>
</dbReference>
<evidence type="ECO:0000313" key="2">
    <source>
        <dbReference type="EMBL" id="CAG8726725.1"/>
    </source>
</evidence>
<proteinExistence type="predicted"/>